<dbReference type="Proteomes" id="UP000442105">
    <property type="component" value="Unassembled WGS sequence"/>
</dbReference>
<proteinExistence type="predicted"/>
<dbReference type="AlphaFoldDB" id="A0AA90UF56"/>
<sequence length="92" mass="10423">MNAKLMRVVQQGEAFAVQSQKSENGQLMKCNIVLQEMGGKFENQYVATMLGNMAMFKLAPGDVVAVTLRFSTREYNGQVFQDILLTDFYKFN</sequence>
<evidence type="ECO:0000313" key="1">
    <source>
        <dbReference type="EMBL" id="MQN12614.1"/>
    </source>
</evidence>
<gene>
    <name evidence="1" type="ORF">F7D95_07220</name>
</gene>
<protein>
    <submittedName>
        <fullName evidence="1">DUF3127 domain-containing protein</fullName>
    </submittedName>
</protein>
<accession>A0AA90UF56</accession>
<comment type="caution">
    <text evidence="1">The sequence shown here is derived from an EMBL/GenBank/DDBJ whole genome shotgun (WGS) entry which is preliminary data.</text>
</comment>
<dbReference type="EMBL" id="VZCW01000200">
    <property type="protein sequence ID" value="MQN12614.1"/>
    <property type="molecule type" value="Genomic_DNA"/>
</dbReference>
<name>A0AA90UF56_9BACT</name>
<evidence type="ECO:0000313" key="2">
    <source>
        <dbReference type="Proteomes" id="UP000442105"/>
    </source>
</evidence>
<reference evidence="2" key="1">
    <citation type="submission" date="2019-09" db="EMBL/GenBank/DDBJ databases">
        <title>Distinct polysaccharide growth profiles of human intestinal Prevotella copri isolates.</title>
        <authorList>
            <person name="Fehlner-Peach H."/>
            <person name="Magnabosco C."/>
            <person name="Raghavan V."/>
            <person name="Scher J.U."/>
            <person name="Tett A."/>
            <person name="Cox L.M."/>
            <person name="Gottsegen C."/>
            <person name="Watters A."/>
            <person name="Wiltshire- Gordon J.D."/>
            <person name="Segata N."/>
            <person name="Bonneau R."/>
            <person name="Littman D.R."/>
        </authorList>
    </citation>
    <scope>NUCLEOTIDE SEQUENCE [LARGE SCALE GENOMIC DNA]</scope>
    <source>
        <strain evidence="2">iAQ1179</strain>
    </source>
</reference>
<dbReference type="RefSeq" id="WP_153128444.1">
    <property type="nucleotide sequence ID" value="NZ_VZCW01000200.1"/>
</dbReference>
<organism evidence="1 2">
    <name type="scientific">Segatella copri</name>
    <dbReference type="NCBI Taxonomy" id="165179"/>
    <lineage>
        <taxon>Bacteria</taxon>
        <taxon>Pseudomonadati</taxon>
        <taxon>Bacteroidota</taxon>
        <taxon>Bacteroidia</taxon>
        <taxon>Bacteroidales</taxon>
        <taxon>Prevotellaceae</taxon>
        <taxon>Segatella</taxon>
    </lineage>
</organism>